<dbReference type="OrthoDB" id="4329349at2759"/>
<feature type="region of interest" description="Disordered" evidence="1">
    <location>
        <begin position="127"/>
        <end position="158"/>
    </location>
</feature>
<dbReference type="InterPro" id="IPR052337">
    <property type="entry name" value="SAT4-like"/>
</dbReference>
<reference evidence="2" key="1">
    <citation type="journal article" date="2020" name="Stud. Mycol.">
        <title>101 Dothideomycetes genomes: a test case for predicting lifestyles and emergence of pathogens.</title>
        <authorList>
            <person name="Haridas S."/>
            <person name="Albert R."/>
            <person name="Binder M."/>
            <person name="Bloem J."/>
            <person name="Labutti K."/>
            <person name="Salamov A."/>
            <person name="Andreopoulos B."/>
            <person name="Baker S."/>
            <person name="Barry K."/>
            <person name="Bills G."/>
            <person name="Bluhm B."/>
            <person name="Cannon C."/>
            <person name="Castanera R."/>
            <person name="Culley D."/>
            <person name="Daum C."/>
            <person name="Ezra D."/>
            <person name="Gonzalez J."/>
            <person name="Henrissat B."/>
            <person name="Kuo A."/>
            <person name="Liang C."/>
            <person name="Lipzen A."/>
            <person name="Lutzoni F."/>
            <person name="Magnuson J."/>
            <person name="Mondo S."/>
            <person name="Nolan M."/>
            <person name="Ohm R."/>
            <person name="Pangilinan J."/>
            <person name="Park H.-J."/>
            <person name="Ramirez L."/>
            <person name="Alfaro M."/>
            <person name="Sun H."/>
            <person name="Tritt A."/>
            <person name="Yoshinaga Y."/>
            <person name="Zwiers L.-H."/>
            <person name="Turgeon B."/>
            <person name="Goodwin S."/>
            <person name="Spatafora J."/>
            <person name="Crous P."/>
            <person name="Grigoriev I."/>
        </authorList>
    </citation>
    <scope>NUCLEOTIDE SEQUENCE</scope>
    <source>
        <strain evidence="2">CBS 116005</strain>
    </source>
</reference>
<organism evidence="2 3">
    <name type="scientific">Teratosphaeria nubilosa</name>
    <dbReference type="NCBI Taxonomy" id="161662"/>
    <lineage>
        <taxon>Eukaryota</taxon>
        <taxon>Fungi</taxon>
        <taxon>Dikarya</taxon>
        <taxon>Ascomycota</taxon>
        <taxon>Pezizomycotina</taxon>
        <taxon>Dothideomycetes</taxon>
        <taxon>Dothideomycetidae</taxon>
        <taxon>Mycosphaerellales</taxon>
        <taxon>Teratosphaeriaceae</taxon>
        <taxon>Teratosphaeria</taxon>
    </lineage>
</organism>
<evidence type="ECO:0000313" key="3">
    <source>
        <dbReference type="Proteomes" id="UP000799436"/>
    </source>
</evidence>
<name>A0A6G1KXF0_9PEZI</name>
<feature type="compositionally biased region" description="Basic and acidic residues" evidence="1">
    <location>
        <begin position="180"/>
        <end position="189"/>
    </location>
</feature>
<dbReference type="AlphaFoldDB" id="A0A6G1KXF0"/>
<dbReference type="PANTHER" id="PTHR33048">
    <property type="entry name" value="PTH11-LIKE INTEGRAL MEMBRANE PROTEIN (AFU_ORTHOLOGUE AFUA_5G11245)"/>
    <property type="match status" value="1"/>
</dbReference>
<accession>A0A6G1KXF0</accession>
<dbReference type="PANTHER" id="PTHR33048:SF2">
    <property type="entry name" value="SRPK"/>
    <property type="match status" value="1"/>
</dbReference>
<sequence>MAILLSSGVFVITAALVRIVMTLKSHPSALTINRWGVRETVAGIIAVNAPIIRPLFSRSFWNGDFMKPESARRRTWPSSNRSSRTIGSVSFRRPELFQINGLSQTELRDVHDKSAETSTTYVNTLDSRKYSGQSREEESHTLATSRDSKDTDLPDLEEGIRPCLQDKCVMPEVPRNSGTSERDFCDDLILRPPPPAALE</sequence>
<feature type="compositionally biased region" description="Basic and acidic residues" evidence="1">
    <location>
        <begin position="127"/>
        <end position="152"/>
    </location>
</feature>
<proteinExistence type="predicted"/>
<dbReference type="Proteomes" id="UP000799436">
    <property type="component" value="Unassembled WGS sequence"/>
</dbReference>
<keyword evidence="3" id="KW-1185">Reference proteome</keyword>
<evidence type="ECO:0000256" key="1">
    <source>
        <dbReference type="SAM" id="MobiDB-lite"/>
    </source>
</evidence>
<feature type="region of interest" description="Disordered" evidence="1">
    <location>
        <begin position="170"/>
        <end position="199"/>
    </location>
</feature>
<evidence type="ECO:0000313" key="2">
    <source>
        <dbReference type="EMBL" id="KAF2764939.1"/>
    </source>
</evidence>
<protein>
    <submittedName>
        <fullName evidence="2">Uncharacterized protein</fullName>
    </submittedName>
</protein>
<dbReference type="EMBL" id="ML995905">
    <property type="protein sequence ID" value="KAF2764939.1"/>
    <property type="molecule type" value="Genomic_DNA"/>
</dbReference>
<gene>
    <name evidence="2" type="ORF">EJ03DRAFT_355312</name>
</gene>